<dbReference type="EMBL" id="CAGKOT010000022">
    <property type="protein sequence ID" value="CAB5366511.1"/>
    <property type="molecule type" value="Genomic_DNA"/>
</dbReference>
<dbReference type="VEuPathDB" id="FungiDB:RhiirFUN_006195"/>
<dbReference type="Proteomes" id="UP000684084">
    <property type="component" value="Unassembled WGS sequence"/>
</dbReference>
<reference evidence="1" key="1">
    <citation type="submission" date="2020-05" db="EMBL/GenBank/DDBJ databases">
        <authorList>
            <person name="Rincon C."/>
            <person name="Sanders R I."/>
            <person name="Robbins C."/>
            <person name="Chaturvedi A."/>
        </authorList>
    </citation>
    <scope>NUCLEOTIDE SEQUENCE</scope>
    <source>
        <strain evidence="1">CHB12</strain>
    </source>
</reference>
<evidence type="ECO:0000313" key="1">
    <source>
        <dbReference type="EMBL" id="CAB5366511.1"/>
    </source>
</evidence>
<dbReference type="AlphaFoldDB" id="A0A915Z851"/>
<dbReference type="OrthoDB" id="10303494at2759"/>
<proteinExistence type="predicted"/>
<sequence length="116" mass="13320">MSLIFILNIENEPPNVNNKPRYQFHLTLYFDPESGYPMDDPRILSSGYIFVSADDAPLTTVSHQLIQIQLNYKFGHTNLGIGGRSRPRLPNQFEFSFKWNCQVNIVLQSVHPPSAR</sequence>
<gene>
    <name evidence="1" type="ORF">CHRIB12_LOCUS10934</name>
</gene>
<comment type="caution">
    <text evidence="1">The sequence shown here is derived from an EMBL/GenBank/DDBJ whole genome shotgun (WGS) entry which is preliminary data.</text>
</comment>
<evidence type="ECO:0000313" key="2">
    <source>
        <dbReference type="Proteomes" id="UP000684084"/>
    </source>
</evidence>
<organism evidence="1 2">
    <name type="scientific">Rhizophagus irregularis</name>
    <dbReference type="NCBI Taxonomy" id="588596"/>
    <lineage>
        <taxon>Eukaryota</taxon>
        <taxon>Fungi</taxon>
        <taxon>Fungi incertae sedis</taxon>
        <taxon>Mucoromycota</taxon>
        <taxon>Glomeromycotina</taxon>
        <taxon>Glomeromycetes</taxon>
        <taxon>Glomerales</taxon>
        <taxon>Glomeraceae</taxon>
        <taxon>Rhizophagus</taxon>
    </lineage>
</organism>
<protein>
    <submittedName>
        <fullName evidence="1">Uncharacterized protein</fullName>
    </submittedName>
</protein>
<name>A0A915Z851_9GLOM</name>
<accession>A0A915Z851</accession>